<evidence type="ECO:0000313" key="1">
    <source>
        <dbReference type="EMBL" id="KAL2609571.1"/>
    </source>
</evidence>
<proteinExistence type="predicted"/>
<dbReference type="Proteomes" id="UP001605036">
    <property type="component" value="Unassembled WGS sequence"/>
</dbReference>
<comment type="caution">
    <text evidence="1">The sequence shown here is derived from an EMBL/GenBank/DDBJ whole genome shotgun (WGS) entry which is preliminary data.</text>
</comment>
<sequence>MKSLLDPRESLRLIFLTFWEPSEENRELTFIRESRMNWLVTFACLLESSKVLSLDLCSSSRFPHFRS</sequence>
<protein>
    <submittedName>
        <fullName evidence="1">Uncharacterized protein</fullName>
    </submittedName>
</protein>
<keyword evidence="2" id="KW-1185">Reference proteome</keyword>
<organism evidence="1 2">
    <name type="scientific">Riccia fluitans</name>
    <dbReference type="NCBI Taxonomy" id="41844"/>
    <lineage>
        <taxon>Eukaryota</taxon>
        <taxon>Viridiplantae</taxon>
        <taxon>Streptophyta</taxon>
        <taxon>Embryophyta</taxon>
        <taxon>Marchantiophyta</taxon>
        <taxon>Marchantiopsida</taxon>
        <taxon>Marchantiidae</taxon>
        <taxon>Marchantiales</taxon>
        <taxon>Ricciaceae</taxon>
        <taxon>Riccia</taxon>
    </lineage>
</organism>
<reference evidence="1 2" key="1">
    <citation type="submission" date="2024-09" db="EMBL/GenBank/DDBJ databases">
        <title>Chromosome-scale assembly of Riccia fluitans.</title>
        <authorList>
            <person name="Paukszto L."/>
            <person name="Sawicki J."/>
            <person name="Karawczyk K."/>
            <person name="Piernik-Szablinska J."/>
            <person name="Szczecinska M."/>
            <person name="Mazdziarz M."/>
        </authorList>
    </citation>
    <scope>NUCLEOTIDE SEQUENCE [LARGE SCALE GENOMIC DNA]</scope>
    <source>
        <strain evidence="1">Rf_01</strain>
        <tissue evidence="1">Aerial parts of the thallus</tissue>
    </source>
</reference>
<evidence type="ECO:0000313" key="2">
    <source>
        <dbReference type="Proteomes" id="UP001605036"/>
    </source>
</evidence>
<gene>
    <name evidence="1" type="ORF">R1flu_028144</name>
</gene>
<dbReference type="AlphaFoldDB" id="A0ABD1XNP1"/>
<name>A0ABD1XNP1_9MARC</name>
<accession>A0ABD1XNP1</accession>
<dbReference type="EMBL" id="JBHFFA010000008">
    <property type="protein sequence ID" value="KAL2609571.1"/>
    <property type="molecule type" value="Genomic_DNA"/>
</dbReference>